<dbReference type="AlphaFoldDB" id="A0A165PR03"/>
<gene>
    <name evidence="2" type="ORF">NEOLEDRAFT_1150704</name>
</gene>
<keyword evidence="3" id="KW-1185">Reference proteome</keyword>
<dbReference type="STRING" id="1314782.A0A165PR03"/>
<evidence type="ECO:0000313" key="3">
    <source>
        <dbReference type="Proteomes" id="UP000076761"/>
    </source>
</evidence>
<reference evidence="2 3" key="1">
    <citation type="journal article" date="2016" name="Mol. Biol. Evol.">
        <title>Comparative Genomics of Early-Diverging Mushroom-Forming Fungi Provides Insights into the Origins of Lignocellulose Decay Capabilities.</title>
        <authorList>
            <person name="Nagy L.G."/>
            <person name="Riley R."/>
            <person name="Tritt A."/>
            <person name="Adam C."/>
            <person name="Daum C."/>
            <person name="Floudas D."/>
            <person name="Sun H."/>
            <person name="Yadav J.S."/>
            <person name="Pangilinan J."/>
            <person name="Larsson K.H."/>
            <person name="Matsuura K."/>
            <person name="Barry K."/>
            <person name="Labutti K."/>
            <person name="Kuo R."/>
            <person name="Ohm R.A."/>
            <person name="Bhattacharya S.S."/>
            <person name="Shirouzu T."/>
            <person name="Yoshinaga Y."/>
            <person name="Martin F.M."/>
            <person name="Grigoriev I.V."/>
            <person name="Hibbett D.S."/>
        </authorList>
    </citation>
    <scope>NUCLEOTIDE SEQUENCE [LARGE SCALE GENOMIC DNA]</scope>
    <source>
        <strain evidence="2 3">HHB14362 ss-1</strain>
    </source>
</reference>
<feature type="domain" description="DUF4246" evidence="1">
    <location>
        <begin position="9"/>
        <end position="89"/>
    </location>
</feature>
<dbReference type="PANTHER" id="PTHR33119">
    <property type="entry name" value="IFI3P"/>
    <property type="match status" value="1"/>
</dbReference>
<dbReference type="EMBL" id="KV425607">
    <property type="protein sequence ID" value="KZT21379.1"/>
    <property type="molecule type" value="Genomic_DNA"/>
</dbReference>
<dbReference type="OrthoDB" id="415532at2759"/>
<protein>
    <recommendedName>
        <fullName evidence="1">DUF4246 domain-containing protein</fullName>
    </recommendedName>
</protein>
<dbReference type="Pfam" id="PF14033">
    <property type="entry name" value="DUF4246"/>
    <property type="match status" value="1"/>
</dbReference>
<sequence>MTRTFRYLKVYGIDGKGGPLNQELGHVVTKEGKCLAFPNIWQHRVSSFKLVDPSKPGHRKILCFFLINPTVEILSTSFIPPQQYDWYMRELKRAPAMRNLPVELFGMVTDWLKVDDTGKGGAITMEQAKEEREKLMKERANFVVKQNEELYELEFNMCEH</sequence>
<dbReference type="InParanoid" id="A0A165PR03"/>
<dbReference type="InterPro" id="IPR049192">
    <property type="entry name" value="DUF4246_C"/>
</dbReference>
<dbReference type="PANTHER" id="PTHR33119:SF1">
    <property type="entry name" value="FE2OG DIOXYGENASE DOMAIN-CONTAINING PROTEIN"/>
    <property type="match status" value="1"/>
</dbReference>
<evidence type="ECO:0000259" key="1">
    <source>
        <dbReference type="Pfam" id="PF14033"/>
    </source>
</evidence>
<name>A0A165PR03_9AGAM</name>
<dbReference type="InterPro" id="IPR025340">
    <property type="entry name" value="DUF4246"/>
</dbReference>
<accession>A0A165PR03</accession>
<evidence type="ECO:0000313" key="2">
    <source>
        <dbReference type="EMBL" id="KZT21379.1"/>
    </source>
</evidence>
<dbReference type="Proteomes" id="UP000076761">
    <property type="component" value="Unassembled WGS sequence"/>
</dbReference>
<proteinExistence type="predicted"/>
<organism evidence="2 3">
    <name type="scientific">Neolentinus lepideus HHB14362 ss-1</name>
    <dbReference type="NCBI Taxonomy" id="1314782"/>
    <lineage>
        <taxon>Eukaryota</taxon>
        <taxon>Fungi</taxon>
        <taxon>Dikarya</taxon>
        <taxon>Basidiomycota</taxon>
        <taxon>Agaricomycotina</taxon>
        <taxon>Agaricomycetes</taxon>
        <taxon>Gloeophyllales</taxon>
        <taxon>Gloeophyllaceae</taxon>
        <taxon>Neolentinus</taxon>
    </lineage>
</organism>